<dbReference type="OrthoDB" id="9797519at2"/>
<proteinExistence type="predicted"/>
<organism evidence="4 5">
    <name type="scientific">Pelosinus propionicus DSM 13327</name>
    <dbReference type="NCBI Taxonomy" id="1123291"/>
    <lineage>
        <taxon>Bacteria</taxon>
        <taxon>Bacillati</taxon>
        <taxon>Bacillota</taxon>
        <taxon>Negativicutes</taxon>
        <taxon>Selenomonadales</taxon>
        <taxon>Sporomusaceae</taxon>
        <taxon>Pelosinus</taxon>
    </lineage>
</organism>
<dbReference type="AlphaFoldDB" id="A0A1I4JR21"/>
<keyword evidence="1 2" id="KW-0694">RNA-binding</keyword>
<dbReference type="InterPro" id="IPR001890">
    <property type="entry name" value="RNA-binding_CRM"/>
</dbReference>
<dbReference type="SUPFAM" id="SSF75471">
    <property type="entry name" value="YhbY-like"/>
    <property type="match status" value="1"/>
</dbReference>
<dbReference type="EMBL" id="FOTS01000013">
    <property type="protein sequence ID" value="SFL68673.1"/>
    <property type="molecule type" value="Genomic_DNA"/>
</dbReference>
<accession>A0A1I4JR21</accession>
<protein>
    <submittedName>
        <fullName evidence="4">RNA-binding protein</fullName>
    </submittedName>
</protein>
<evidence type="ECO:0000256" key="1">
    <source>
        <dbReference type="ARBA" id="ARBA00022884"/>
    </source>
</evidence>
<feature type="domain" description="CRM" evidence="3">
    <location>
        <begin position="5"/>
        <end position="101"/>
    </location>
</feature>
<evidence type="ECO:0000256" key="2">
    <source>
        <dbReference type="PROSITE-ProRule" id="PRU00626"/>
    </source>
</evidence>
<dbReference type="PROSITE" id="PS51295">
    <property type="entry name" value="CRM"/>
    <property type="match status" value="1"/>
</dbReference>
<reference evidence="5" key="1">
    <citation type="submission" date="2016-10" db="EMBL/GenBank/DDBJ databases">
        <authorList>
            <person name="Varghese N."/>
            <person name="Submissions S."/>
        </authorList>
    </citation>
    <scope>NUCLEOTIDE SEQUENCE [LARGE SCALE GENOMIC DNA]</scope>
    <source>
        <strain evidence="5">DSM 13327</strain>
    </source>
</reference>
<dbReference type="PANTHER" id="PTHR40065:SF3">
    <property type="entry name" value="RNA-BINDING PROTEIN YHBY"/>
    <property type="match status" value="1"/>
</dbReference>
<name>A0A1I4JR21_9FIRM</name>
<dbReference type="InterPro" id="IPR051925">
    <property type="entry name" value="RNA-binding_domain"/>
</dbReference>
<dbReference type="Gene3D" id="3.30.110.60">
    <property type="entry name" value="YhbY-like"/>
    <property type="match status" value="1"/>
</dbReference>
<evidence type="ECO:0000259" key="3">
    <source>
        <dbReference type="PROSITE" id="PS51295"/>
    </source>
</evidence>
<sequence length="105" mass="11585">MEEITTLTGKQKRYLRSLGSTMDPVVQIGKTGLSGSLLDSTKDALIARELIKVRVLQNCSDAPKEVITQLAEAADAQLVQVIGRNGLLYKRNRNPEKNHKIELPS</sequence>
<keyword evidence="5" id="KW-1185">Reference proteome</keyword>
<dbReference type="RefSeq" id="WP_090935560.1">
    <property type="nucleotide sequence ID" value="NZ_FOTS01000013.1"/>
</dbReference>
<dbReference type="InterPro" id="IPR035920">
    <property type="entry name" value="YhbY-like_sf"/>
</dbReference>
<dbReference type="Pfam" id="PF01985">
    <property type="entry name" value="CRS1_YhbY"/>
    <property type="match status" value="1"/>
</dbReference>
<dbReference type="NCBIfam" id="TIGR00253">
    <property type="entry name" value="RNA_bind_YhbY"/>
    <property type="match status" value="1"/>
</dbReference>
<dbReference type="STRING" id="1123291.SAMN04490355_101386"/>
<dbReference type="InterPro" id="IPR017924">
    <property type="entry name" value="RNA-binding_YhbY"/>
</dbReference>
<evidence type="ECO:0000313" key="5">
    <source>
        <dbReference type="Proteomes" id="UP000199520"/>
    </source>
</evidence>
<dbReference type="SMART" id="SM01103">
    <property type="entry name" value="CRS1_YhbY"/>
    <property type="match status" value="1"/>
</dbReference>
<dbReference type="PANTHER" id="PTHR40065">
    <property type="entry name" value="RNA-BINDING PROTEIN YHBY"/>
    <property type="match status" value="1"/>
</dbReference>
<gene>
    <name evidence="4" type="ORF">SAMN04490355_101386</name>
</gene>
<evidence type="ECO:0000313" key="4">
    <source>
        <dbReference type="EMBL" id="SFL68673.1"/>
    </source>
</evidence>
<dbReference type="GO" id="GO:0003723">
    <property type="term" value="F:RNA binding"/>
    <property type="evidence" value="ECO:0007669"/>
    <property type="project" value="UniProtKB-UniRule"/>
</dbReference>
<dbReference type="Proteomes" id="UP000199520">
    <property type="component" value="Unassembled WGS sequence"/>
</dbReference>